<dbReference type="Proteomes" id="UP000614601">
    <property type="component" value="Unassembled WGS sequence"/>
</dbReference>
<protein>
    <submittedName>
        <fullName evidence="3">Uncharacterized protein</fullName>
    </submittedName>
</protein>
<dbReference type="SUPFAM" id="SSF57302">
    <property type="entry name" value="Snake toxin-like"/>
    <property type="match status" value="1"/>
</dbReference>
<sequence length="133" mass="14936">MKLVDTIKCYVSNNETSTITNSTMELKPVECSEEFTWCIISQNFSSSNNSTSVKLHGCATHDDCKRAVKEYSSQQNDGPKAPRRRNNKGMSFFTNHKTKPATDTCCQRDLCNGAGRTILSYIMTLLCLGYFIL</sequence>
<comment type="caution">
    <text evidence="3">The sequence shown here is derived from an EMBL/GenBank/DDBJ whole genome shotgun (WGS) entry which is preliminary data.</text>
</comment>
<feature type="transmembrane region" description="Helical" evidence="2">
    <location>
        <begin position="113"/>
        <end position="132"/>
    </location>
</feature>
<evidence type="ECO:0000313" key="3">
    <source>
        <dbReference type="EMBL" id="CAD5213091.1"/>
    </source>
</evidence>
<keyword evidence="2" id="KW-0472">Membrane</keyword>
<dbReference type="InterPro" id="IPR045860">
    <property type="entry name" value="Snake_toxin-like_sf"/>
</dbReference>
<proteinExistence type="predicted"/>
<evidence type="ECO:0000313" key="4">
    <source>
        <dbReference type="Proteomes" id="UP000614601"/>
    </source>
</evidence>
<feature type="region of interest" description="Disordered" evidence="1">
    <location>
        <begin position="69"/>
        <end position="93"/>
    </location>
</feature>
<dbReference type="OrthoDB" id="10425957at2759"/>
<accession>A0A811KCP2</accession>
<dbReference type="Proteomes" id="UP000783686">
    <property type="component" value="Unassembled WGS sequence"/>
</dbReference>
<name>A0A811KCP2_9BILA</name>
<reference evidence="3" key="1">
    <citation type="submission" date="2020-09" db="EMBL/GenBank/DDBJ databases">
        <authorList>
            <person name="Kikuchi T."/>
        </authorList>
    </citation>
    <scope>NUCLEOTIDE SEQUENCE</scope>
    <source>
        <strain evidence="3">SH1</strain>
    </source>
</reference>
<gene>
    <name evidence="3" type="ORF">BOKJ2_LOCUS4892</name>
</gene>
<evidence type="ECO:0000256" key="2">
    <source>
        <dbReference type="SAM" id="Phobius"/>
    </source>
</evidence>
<organism evidence="3 4">
    <name type="scientific">Bursaphelenchus okinawaensis</name>
    <dbReference type="NCBI Taxonomy" id="465554"/>
    <lineage>
        <taxon>Eukaryota</taxon>
        <taxon>Metazoa</taxon>
        <taxon>Ecdysozoa</taxon>
        <taxon>Nematoda</taxon>
        <taxon>Chromadorea</taxon>
        <taxon>Rhabditida</taxon>
        <taxon>Tylenchina</taxon>
        <taxon>Tylenchomorpha</taxon>
        <taxon>Aphelenchoidea</taxon>
        <taxon>Aphelenchoididae</taxon>
        <taxon>Bursaphelenchus</taxon>
    </lineage>
</organism>
<keyword evidence="2" id="KW-0812">Transmembrane</keyword>
<dbReference type="EMBL" id="CAJFDH010000002">
    <property type="protein sequence ID" value="CAD5213091.1"/>
    <property type="molecule type" value="Genomic_DNA"/>
</dbReference>
<keyword evidence="4" id="KW-1185">Reference proteome</keyword>
<dbReference type="AlphaFoldDB" id="A0A811KCP2"/>
<evidence type="ECO:0000256" key="1">
    <source>
        <dbReference type="SAM" id="MobiDB-lite"/>
    </source>
</evidence>
<dbReference type="EMBL" id="CAJFCW020000002">
    <property type="protein sequence ID" value="CAG9099051.1"/>
    <property type="molecule type" value="Genomic_DNA"/>
</dbReference>
<keyword evidence="2" id="KW-1133">Transmembrane helix</keyword>